<dbReference type="AlphaFoldDB" id="A0A0B7FKV0"/>
<dbReference type="PANTHER" id="PTHR37019">
    <property type="entry name" value="CHROMOSOME 1, WHOLE GENOME SHOTGUN SEQUENCE"/>
    <property type="match status" value="1"/>
</dbReference>
<evidence type="ECO:0000313" key="3">
    <source>
        <dbReference type="EMBL" id="CEL57524.1"/>
    </source>
</evidence>
<keyword evidence="1" id="KW-0812">Transmembrane</keyword>
<proteinExistence type="predicted"/>
<dbReference type="OrthoDB" id="2937326at2759"/>
<evidence type="ECO:0000256" key="1">
    <source>
        <dbReference type="SAM" id="Phobius"/>
    </source>
</evidence>
<keyword evidence="1" id="KW-1133">Transmembrane helix</keyword>
<protein>
    <recommendedName>
        <fullName evidence="2">DUF7704 domain-containing protein</fullName>
    </recommendedName>
</protein>
<dbReference type="InterPro" id="IPR056121">
    <property type="entry name" value="DUF7704"/>
</dbReference>
<evidence type="ECO:0000259" key="2">
    <source>
        <dbReference type="Pfam" id="PF24803"/>
    </source>
</evidence>
<feature type="transmembrane region" description="Helical" evidence="1">
    <location>
        <begin position="102"/>
        <end position="121"/>
    </location>
</feature>
<keyword evidence="1" id="KW-0472">Membrane</keyword>
<dbReference type="EMBL" id="LN679102">
    <property type="protein sequence ID" value="CEL57524.1"/>
    <property type="molecule type" value="Genomic_DNA"/>
</dbReference>
<sequence>MSQPRWVLGGLYEFVFLHFEPVSTITPAIVVFLFPGATWFYNQLIPGLPSVPDPGVDARARMAVLQLANCYMLLSLISSFVFRAVRDALPHNLIAQEKIVKATLIALAIADVTHVLGTFVALPSHVAYSPGSWNATTHGNITFTLFLFLTRVAWMAKIGRGKVVEHRKSG</sequence>
<feature type="transmembrane region" description="Helical" evidence="1">
    <location>
        <begin position="62"/>
        <end position="82"/>
    </location>
</feature>
<accession>A0A0B7FKV0</accession>
<keyword evidence="4" id="KW-1185">Reference proteome</keyword>
<feature type="domain" description="DUF7704" evidence="2">
    <location>
        <begin position="10"/>
        <end position="157"/>
    </location>
</feature>
<gene>
    <name evidence="3" type="ORF">RSOLAG1IB_02266</name>
</gene>
<dbReference type="STRING" id="1108050.A0A0B7FKV0"/>
<organism evidence="3 4">
    <name type="scientific">Thanatephorus cucumeris (strain AG1-IB / isolate 7/3/14)</name>
    <name type="common">Lettuce bottom rot fungus</name>
    <name type="synonym">Rhizoctonia solani</name>
    <dbReference type="NCBI Taxonomy" id="1108050"/>
    <lineage>
        <taxon>Eukaryota</taxon>
        <taxon>Fungi</taxon>
        <taxon>Dikarya</taxon>
        <taxon>Basidiomycota</taxon>
        <taxon>Agaricomycotina</taxon>
        <taxon>Agaricomycetes</taxon>
        <taxon>Cantharellales</taxon>
        <taxon>Ceratobasidiaceae</taxon>
        <taxon>Rhizoctonia</taxon>
        <taxon>Rhizoctonia solani AG-1</taxon>
    </lineage>
</organism>
<dbReference type="Proteomes" id="UP000059188">
    <property type="component" value="Unassembled WGS sequence"/>
</dbReference>
<feature type="transmembrane region" description="Helical" evidence="1">
    <location>
        <begin position="21"/>
        <end position="42"/>
    </location>
</feature>
<evidence type="ECO:0000313" key="4">
    <source>
        <dbReference type="Proteomes" id="UP000059188"/>
    </source>
</evidence>
<feature type="transmembrane region" description="Helical" evidence="1">
    <location>
        <begin position="141"/>
        <end position="159"/>
    </location>
</feature>
<dbReference type="Pfam" id="PF24803">
    <property type="entry name" value="DUF7704"/>
    <property type="match status" value="1"/>
</dbReference>
<reference evidence="3 4" key="1">
    <citation type="submission" date="2014-11" db="EMBL/GenBank/DDBJ databases">
        <authorList>
            <person name="Wibberg Daniel"/>
        </authorList>
    </citation>
    <scope>NUCLEOTIDE SEQUENCE [LARGE SCALE GENOMIC DNA]</scope>
    <source>
        <strain evidence="3">Rhizoctonia solani AG1-IB 7/3/14</strain>
    </source>
</reference>
<dbReference type="PANTHER" id="PTHR37019:SF2">
    <property type="entry name" value="EXPERA DOMAIN-CONTAINING PROTEIN"/>
    <property type="match status" value="1"/>
</dbReference>
<name>A0A0B7FKV0_THACB</name>